<organism evidence="6 7">
    <name type="scientific">Borreliella mayonii</name>
    <dbReference type="NCBI Taxonomy" id="1674146"/>
    <lineage>
        <taxon>Bacteria</taxon>
        <taxon>Pseudomonadati</taxon>
        <taxon>Spirochaetota</taxon>
        <taxon>Spirochaetia</taxon>
        <taxon>Spirochaetales</taxon>
        <taxon>Borreliaceae</taxon>
        <taxon>Borreliella</taxon>
    </lineage>
</organism>
<name>A0AAC9KYE4_9SPIR</name>
<dbReference type="Proteomes" id="UP000185516">
    <property type="component" value="Chromosome"/>
</dbReference>
<comment type="similarity">
    <text evidence="2">Belongs to the HPr family.</text>
</comment>
<gene>
    <name evidence="6" type="ORF">Bmayo_02225</name>
</gene>
<dbReference type="GO" id="GO:0005737">
    <property type="term" value="C:cytoplasm"/>
    <property type="evidence" value="ECO:0007669"/>
    <property type="project" value="UniProtKB-SubCell"/>
</dbReference>
<dbReference type="PROSITE" id="PS00369">
    <property type="entry name" value="PTS_HPR_HIS"/>
    <property type="match status" value="1"/>
</dbReference>
<dbReference type="Gene3D" id="3.30.1340.10">
    <property type="entry name" value="HPr-like"/>
    <property type="match status" value="1"/>
</dbReference>
<proteinExistence type="inferred from homology"/>
<evidence type="ECO:0000256" key="3">
    <source>
        <dbReference type="ARBA" id="ARBA00022490"/>
    </source>
</evidence>
<keyword evidence="3" id="KW-0963">Cytoplasm</keyword>
<evidence type="ECO:0000313" key="6">
    <source>
        <dbReference type="EMBL" id="APS99755.1"/>
    </source>
</evidence>
<evidence type="ECO:0000256" key="2">
    <source>
        <dbReference type="ARBA" id="ARBA00010736"/>
    </source>
</evidence>
<dbReference type="EMBL" id="CP015780">
    <property type="protein sequence ID" value="APS99755.1"/>
    <property type="molecule type" value="Genomic_DNA"/>
</dbReference>
<keyword evidence="7" id="KW-1185">Reference proteome</keyword>
<evidence type="ECO:0000256" key="1">
    <source>
        <dbReference type="ARBA" id="ARBA00004496"/>
    </source>
</evidence>
<dbReference type="GO" id="GO:0009401">
    <property type="term" value="P:phosphoenolpyruvate-dependent sugar phosphotransferase system"/>
    <property type="evidence" value="ECO:0007669"/>
    <property type="project" value="UniProtKB-KW"/>
</dbReference>
<dbReference type="PRINTS" id="PR00107">
    <property type="entry name" value="PHOSPHOCPHPR"/>
</dbReference>
<dbReference type="InterPro" id="IPR000032">
    <property type="entry name" value="HPr-like"/>
</dbReference>
<keyword evidence="4" id="KW-0598">Phosphotransferase system</keyword>
<dbReference type="Pfam" id="PF00381">
    <property type="entry name" value="PTS-HPr"/>
    <property type="match status" value="1"/>
</dbReference>
<reference evidence="6 7" key="1">
    <citation type="journal article" date="2016" name="PLoS ONE">
        <title>Whole Genome Sequence and Comparative Genomics of the Novel Lyme Borreliosis Causing Pathogen, Borrelia mayonii.</title>
        <authorList>
            <person name="Kingry L.C."/>
            <person name="Batra D."/>
            <person name="Replogle A."/>
            <person name="Rowe L.A."/>
            <person name="Pritt B.S."/>
            <person name="Petersen J.M."/>
        </authorList>
    </citation>
    <scope>NUCLEOTIDE SEQUENCE [LARGE SCALE GENOMIC DNA]</scope>
    <source>
        <strain evidence="6 7">MN14-1420</strain>
    </source>
</reference>
<dbReference type="NCBIfam" id="TIGR01003">
    <property type="entry name" value="PTS_HPr_family"/>
    <property type="match status" value="1"/>
</dbReference>
<comment type="subcellular location">
    <subcellularLocation>
        <location evidence="1">Cytoplasm</location>
    </subcellularLocation>
</comment>
<protein>
    <submittedName>
        <fullName evidence="6">Phosphocarrier protein HPr</fullName>
    </submittedName>
</protein>
<sequence>MQEVEIEIINKDGIHSRSANIIAEFANKHSSCDIKITTKDGRKADAKSTIGIIILGIIYKEKVKITVIGKKEKLAIKNLLNSLKCNFQKSLKNEQKIFLHNNIDTLA</sequence>
<dbReference type="PROSITE" id="PS51350">
    <property type="entry name" value="PTS_HPR_DOM"/>
    <property type="match status" value="1"/>
</dbReference>
<feature type="domain" description="HPr" evidence="5">
    <location>
        <begin position="1"/>
        <end position="90"/>
    </location>
</feature>
<accession>A0AAC9KYE4</accession>
<dbReference type="RefSeq" id="WP_075552127.1">
    <property type="nucleotide sequence ID" value="NZ_CP015780.1"/>
</dbReference>
<evidence type="ECO:0000259" key="5">
    <source>
        <dbReference type="PROSITE" id="PS51350"/>
    </source>
</evidence>
<dbReference type="AlphaFoldDB" id="A0AAC9KYE4"/>
<dbReference type="InterPro" id="IPR050399">
    <property type="entry name" value="HPr"/>
</dbReference>
<dbReference type="PANTHER" id="PTHR33705">
    <property type="entry name" value="PHOSPHOCARRIER PROTEIN HPR"/>
    <property type="match status" value="1"/>
</dbReference>
<dbReference type="InterPro" id="IPR001020">
    <property type="entry name" value="PTS_HPr_His_P_site"/>
</dbReference>
<evidence type="ECO:0000313" key="7">
    <source>
        <dbReference type="Proteomes" id="UP000185516"/>
    </source>
</evidence>
<dbReference type="PANTHER" id="PTHR33705:SF2">
    <property type="entry name" value="PHOSPHOCARRIER PROTEIN NPR"/>
    <property type="match status" value="1"/>
</dbReference>
<dbReference type="KEGG" id="bmay:A7X70_02225"/>
<evidence type="ECO:0000256" key="4">
    <source>
        <dbReference type="ARBA" id="ARBA00022683"/>
    </source>
</evidence>
<dbReference type="InterPro" id="IPR035895">
    <property type="entry name" value="HPr-like_sf"/>
</dbReference>
<dbReference type="SUPFAM" id="SSF55594">
    <property type="entry name" value="HPr-like"/>
    <property type="match status" value="1"/>
</dbReference>